<dbReference type="InterPro" id="IPR036938">
    <property type="entry name" value="PAP2/HPO_sf"/>
</dbReference>
<dbReference type="PANTHER" id="PTHR14969:SF13">
    <property type="entry name" value="AT30094P"/>
    <property type="match status" value="1"/>
</dbReference>
<evidence type="ECO:0000259" key="2">
    <source>
        <dbReference type="SMART" id="SM00014"/>
    </source>
</evidence>
<keyword evidence="1" id="KW-1133">Transmembrane helix</keyword>
<evidence type="ECO:0000313" key="4">
    <source>
        <dbReference type="Proteomes" id="UP000195331"/>
    </source>
</evidence>
<feature type="transmembrane region" description="Helical" evidence="1">
    <location>
        <begin position="157"/>
        <end position="179"/>
    </location>
</feature>
<dbReference type="KEGG" id="mdx:BTO20_31785"/>
<dbReference type="AlphaFoldDB" id="A0A1Y0CBP2"/>
<feature type="transmembrane region" description="Helical" evidence="1">
    <location>
        <begin position="131"/>
        <end position="150"/>
    </location>
</feature>
<feature type="domain" description="Phosphatidic acid phosphatase type 2/haloperoxidase" evidence="2">
    <location>
        <begin position="89"/>
        <end position="200"/>
    </location>
</feature>
<evidence type="ECO:0000256" key="1">
    <source>
        <dbReference type="SAM" id="Phobius"/>
    </source>
</evidence>
<evidence type="ECO:0000313" key="3">
    <source>
        <dbReference type="EMBL" id="ART72532.1"/>
    </source>
</evidence>
<dbReference type="Proteomes" id="UP000195331">
    <property type="component" value="Chromosome"/>
</dbReference>
<dbReference type="PANTHER" id="PTHR14969">
    <property type="entry name" value="SPHINGOSINE-1-PHOSPHATE PHOSPHOHYDROLASE"/>
    <property type="match status" value="1"/>
</dbReference>
<dbReference type="EMBL" id="CP020809">
    <property type="protein sequence ID" value="ART72532.1"/>
    <property type="molecule type" value="Genomic_DNA"/>
</dbReference>
<dbReference type="Pfam" id="PF01569">
    <property type="entry name" value="PAP2"/>
    <property type="match status" value="1"/>
</dbReference>
<keyword evidence="1" id="KW-0472">Membrane</keyword>
<dbReference type="SMART" id="SM00014">
    <property type="entry name" value="acidPPc"/>
    <property type="match status" value="1"/>
</dbReference>
<sequence length="225" mass="22959">MTATQHAARPVSAALVLLAGFFGLAAVAYRAHTGTALDHAVFDWFVGHRQSWLTMVAIAITDIGSPGAIVALAFVAAAVIWWRTRATLTAAVVLATVGLPSVVSTATKLVVGSDRPPAATQLLAETDHSFPSGHVTGTVALLGILAVIVGQRWGRTPALLTGAALAGFVVAATRLYLGVHWLTDVLGGAVLGSAAVLLGSAFLSWHATLSTPTRTLVSAGPKLSG</sequence>
<feature type="transmembrane region" description="Helical" evidence="1">
    <location>
        <begin position="54"/>
        <end position="81"/>
    </location>
</feature>
<dbReference type="Gene3D" id="1.20.144.10">
    <property type="entry name" value="Phosphatidic acid phosphatase type 2/haloperoxidase"/>
    <property type="match status" value="2"/>
</dbReference>
<feature type="transmembrane region" description="Helical" evidence="1">
    <location>
        <begin position="185"/>
        <end position="205"/>
    </location>
</feature>
<dbReference type="OrthoDB" id="5289372at2"/>
<keyword evidence="1" id="KW-0812">Transmembrane</keyword>
<proteinExistence type="predicted"/>
<gene>
    <name evidence="3" type="ORF">BTO20_31785</name>
</gene>
<keyword evidence="4" id="KW-1185">Reference proteome</keyword>
<dbReference type="RefSeq" id="WP_087079890.1">
    <property type="nucleotide sequence ID" value="NZ_CP020809.1"/>
</dbReference>
<name>A0A1Y0CBP2_9MYCO</name>
<dbReference type="InterPro" id="IPR000326">
    <property type="entry name" value="PAP2/HPO"/>
</dbReference>
<dbReference type="CDD" id="cd03392">
    <property type="entry name" value="PAP2_like_2"/>
    <property type="match status" value="1"/>
</dbReference>
<dbReference type="SUPFAM" id="SSF48317">
    <property type="entry name" value="Acid phosphatase/Vanadium-dependent haloperoxidase"/>
    <property type="match status" value="1"/>
</dbReference>
<protein>
    <recommendedName>
        <fullName evidence="2">Phosphatidic acid phosphatase type 2/haloperoxidase domain-containing protein</fullName>
    </recommendedName>
</protein>
<reference evidence="3 4" key="1">
    <citation type="submission" date="2017-04" db="EMBL/GenBank/DDBJ databases">
        <title>Whole Genome Sequence of 1,4-Dioxane Degrading Bacterium Mycobacterium dioxanotrophicus PH-06.</title>
        <authorList>
            <person name="He Y."/>
        </authorList>
    </citation>
    <scope>NUCLEOTIDE SEQUENCE [LARGE SCALE GENOMIC DNA]</scope>
    <source>
        <strain evidence="3 4">PH-06</strain>
    </source>
</reference>
<feature type="transmembrane region" description="Helical" evidence="1">
    <location>
        <begin position="88"/>
        <end position="111"/>
    </location>
</feature>
<organism evidence="3 4">
    <name type="scientific">Mycobacterium dioxanotrophicus</name>
    <dbReference type="NCBI Taxonomy" id="482462"/>
    <lineage>
        <taxon>Bacteria</taxon>
        <taxon>Bacillati</taxon>
        <taxon>Actinomycetota</taxon>
        <taxon>Actinomycetes</taxon>
        <taxon>Mycobacteriales</taxon>
        <taxon>Mycobacteriaceae</taxon>
        <taxon>Mycobacterium</taxon>
    </lineage>
</organism>
<accession>A0A1Y0CBP2</accession>